<comment type="caution">
    <text evidence="1">The sequence shown here is derived from an EMBL/GenBank/DDBJ whole genome shotgun (WGS) entry which is preliminary data.</text>
</comment>
<evidence type="ECO:0000313" key="1">
    <source>
        <dbReference type="EMBL" id="MBN8662810.1"/>
    </source>
</evidence>
<accession>A0A8J7TPG8</accession>
<reference evidence="1" key="1">
    <citation type="submission" date="2021-02" db="EMBL/GenBank/DDBJ databases">
        <title>Genome-Resolved Metagenomics of a Microbial Community Performing Photosynthetic Biological Nutrient Removal.</title>
        <authorList>
            <person name="Mcdaniel E.A."/>
        </authorList>
    </citation>
    <scope>NUCLEOTIDE SEQUENCE</scope>
    <source>
        <strain evidence="1">UWPOB_OBS1</strain>
    </source>
</reference>
<name>A0A8J7TPG8_9BACT</name>
<sequence length="62" mass="6841">MALLVVALRQIAVVGYCEKPGAAKAKAIDVVRSWPRPEIDKLKQVIRNGLSLFIDRLLIVGQ</sequence>
<protein>
    <submittedName>
        <fullName evidence="1">Uncharacterized protein</fullName>
    </submittedName>
</protein>
<evidence type="ECO:0000313" key="2">
    <source>
        <dbReference type="Proteomes" id="UP000664277"/>
    </source>
</evidence>
<dbReference type="Proteomes" id="UP000664277">
    <property type="component" value="Unassembled WGS sequence"/>
</dbReference>
<dbReference type="AlphaFoldDB" id="A0A8J7TPG8"/>
<organism evidence="1 2">
    <name type="scientific">Candidatus Obscuribacter phosphatis</name>
    <dbReference type="NCBI Taxonomy" id="1906157"/>
    <lineage>
        <taxon>Bacteria</taxon>
        <taxon>Bacillati</taxon>
        <taxon>Candidatus Melainabacteria</taxon>
        <taxon>Candidatus Obscuribacterales</taxon>
        <taxon>Candidatus Obscuribacteraceae</taxon>
        <taxon>Candidatus Obscuribacter</taxon>
    </lineage>
</organism>
<proteinExistence type="predicted"/>
<gene>
    <name evidence="1" type="ORF">J0M35_20750</name>
</gene>
<dbReference type="EMBL" id="JAFLCK010000055">
    <property type="protein sequence ID" value="MBN8662810.1"/>
    <property type="molecule type" value="Genomic_DNA"/>
</dbReference>